<dbReference type="PANTHER" id="PTHR36529">
    <property type="entry name" value="SLL1095 PROTEIN"/>
    <property type="match status" value="1"/>
</dbReference>
<keyword evidence="2" id="KW-1185">Reference proteome</keyword>
<gene>
    <name evidence="1" type="ORF">G9H71_01670</name>
</gene>
<organism evidence="1 2">
    <name type="scientific">Motilibacter deserti</name>
    <dbReference type="NCBI Taxonomy" id="2714956"/>
    <lineage>
        <taxon>Bacteria</taxon>
        <taxon>Bacillati</taxon>
        <taxon>Actinomycetota</taxon>
        <taxon>Actinomycetes</taxon>
        <taxon>Motilibacterales</taxon>
        <taxon>Motilibacteraceae</taxon>
        <taxon>Motilibacter</taxon>
    </lineage>
</organism>
<evidence type="ECO:0000313" key="2">
    <source>
        <dbReference type="Proteomes" id="UP000800981"/>
    </source>
</evidence>
<dbReference type="EMBL" id="JAANNP010000001">
    <property type="protein sequence ID" value="NHC12491.1"/>
    <property type="molecule type" value="Genomic_DNA"/>
</dbReference>
<dbReference type="Gene3D" id="3.90.550.10">
    <property type="entry name" value="Spore Coat Polysaccharide Biosynthesis Protein SpsA, Chain A"/>
    <property type="match status" value="1"/>
</dbReference>
<dbReference type="PANTHER" id="PTHR36529:SF1">
    <property type="entry name" value="GLYCOSYLTRANSFERASE"/>
    <property type="match status" value="1"/>
</dbReference>
<sequence>MTAPALMVVAKAPVPGTVKTRLSPPLHPTSAAEIAAAALLDTLDNVLLAARLLAAPRPVLALAGDPRRAVRAHELQPAFTAFRVVRQRGGALGERLLNAQRDGVPSGPLVLVGMDTPQAGADALLDAASALGAAPAALGPAVDGGWWALALREARDMALVRDVEMSTPDTGEATRHALVDGGVTPRLLATYRDVDHWEDAVAVAAGSAGTRFAHAVAEAARTLPAPAGR</sequence>
<proteinExistence type="predicted"/>
<dbReference type="Pfam" id="PF09837">
    <property type="entry name" value="DUF2064"/>
    <property type="match status" value="1"/>
</dbReference>
<dbReference type="Proteomes" id="UP000800981">
    <property type="component" value="Unassembled WGS sequence"/>
</dbReference>
<comment type="caution">
    <text evidence="1">The sequence shown here is derived from an EMBL/GenBank/DDBJ whole genome shotgun (WGS) entry which is preliminary data.</text>
</comment>
<accession>A0ABX0GNS5</accession>
<dbReference type="RefSeq" id="WP_166276852.1">
    <property type="nucleotide sequence ID" value="NZ_JAANNP010000001.1"/>
</dbReference>
<dbReference type="SUPFAM" id="SSF53448">
    <property type="entry name" value="Nucleotide-diphospho-sugar transferases"/>
    <property type="match status" value="1"/>
</dbReference>
<reference evidence="1 2" key="1">
    <citation type="submission" date="2020-03" db="EMBL/GenBank/DDBJ databases">
        <title>Two novel Motilibacter sp.</title>
        <authorList>
            <person name="Liu S."/>
        </authorList>
    </citation>
    <scope>NUCLEOTIDE SEQUENCE [LARGE SCALE GENOMIC DNA]</scope>
    <source>
        <strain evidence="1 2">E257</strain>
    </source>
</reference>
<name>A0ABX0GNS5_9ACTN</name>
<dbReference type="InterPro" id="IPR029044">
    <property type="entry name" value="Nucleotide-diphossugar_trans"/>
</dbReference>
<dbReference type="InterPro" id="IPR018641">
    <property type="entry name" value="Trfase_1_rSAM/seldom-assoc"/>
</dbReference>
<protein>
    <submittedName>
        <fullName evidence="1">DUF2064 domain-containing protein</fullName>
    </submittedName>
</protein>
<evidence type="ECO:0000313" key="1">
    <source>
        <dbReference type="EMBL" id="NHC12491.1"/>
    </source>
</evidence>